<keyword evidence="1" id="KW-0732">Signal</keyword>
<feature type="signal peptide" evidence="1">
    <location>
        <begin position="1"/>
        <end position="22"/>
    </location>
</feature>
<dbReference type="RefSeq" id="XP_014157112.1">
    <property type="nucleotide sequence ID" value="XM_014301637.1"/>
</dbReference>
<keyword evidence="3" id="KW-1185">Reference proteome</keyword>
<accession>A0A0L0G2B2</accession>
<proteinExistence type="predicted"/>
<dbReference type="Proteomes" id="UP000054560">
    <property type="component" value="Unassembled WGS sequence"/>
</dbReference>
<evidence type="ECO:0000313" key="2">
    <source>
        <dbReference type="EMBL" id="KNC83210.1"/>
    </source>
</evidence>
<sequence>MRYHTQALLMIVMVFAIDRSSAAPLALQNEALPYGDDVMTINMEMISPDAEISEVYDQEFEIELDLNINANGFMMYDF</sequence>
<reference evidence="2 3" key="1">
    <citation type="submission" date="2011-02" db="EMBL/GenBank/DDBJ databases">
        <title>The Genome Sequence of Sphaeroforma arctica JP610.</title>
        <authorList>
            <consortium name="The Broad Institute Genome Sequencing Platform"/>
            <person name="Russ C."/>
            <person name="Cuomo C."/>
            <person name="Young S.K."/>
            <person name="Zeng Q."/>
            <person name="Gargeya S."/>
            <person name="Alvarado L."/>
            <person name="Berlin A."/>
            <person name="Chapman S.B."/>
            <person name="Chen Z."/>
            <person name="Freedman E."/>
            <person name="Gellesch M."/>
            <person name="Goldberg J."/>
            <person name="Griggs A."/>
            <person name="Gujja S."/>
            <person name="Heilman E."/>
            <person name="Heiman D."/>
            <person name="Howarth C."/>
            <person name="Mehta T."/>
            <person name="Neiman D."/>
            <person name="Pearson M."/>
            <person name="Roberts A."/>
            <person name="Saif S."/>
            <person name="Shea T."/>
            <person name="Shenoy N."/>
            <person name="Sisk P."/>
            <person name="Stolte C."/>
            <person name="Sykes S."/>
            <person name="White J."/>
            <person name="Yandava C."/>
            <person name="Burger G."/>
            <person name="Gray M.W."/>
            <person name="Holland P.W.H."/>
            <person name="King N."/>
            <person name="Lang F.B.F."/>
            <person name="Roger A.J."/>
            <person name="Ruiz-Trillo I."/>
            <person name="Haas B."/>
            <person name="Nusbaum C."/>
            <person name="Birren B."/>
        </authorList>
    </citation>
    <scope>NUCLEOTIDE SEQUENCE [LARGE SCALE GENOMIC DNA]</scope>
    <source>
        <strain evidence="2 3">JP610</strain>
    </source>
</reference>
<dbReference type="EMBL" id="KQ241854">
    <property type="protein sequence ID" value="KNC83210.1"/>
    <property type="molecule type" value="Genomic_DNA"/>
</dbReference>
<protein>
    <submittedName>
        <fullName evidence="2">Uncharacterized protein</fullName>
    </submittedName>
</protein>
<dbReference type="AlphaFoldDB" id="A0A0L0G2B2"/>
<evidence type="ECO:0000256" key="1">
    <source>
        <dbReference type="SAM" id="SignalP"/>
    </source>
</evidence>
<evidence type="ECO:0000313" key="3">
    <source>
        <dbReference type="Proteomes" id="UP000054560"/>
    </source>
</evidence>
<organism evidence="2 3">
    <name type="scientific">Sphaeroforma arctica JP610</name>
    <dbReference type="NCBI Taxonomy" id="667725"/>
    <lineage>
        <taxon>Eukaryota</taxon>
        <taxon>Ichthyosporea</taxon>
        <taxon>Ichthyophonida</taxon>
        <taxon>Sphaeroforma</taxon>
    </lineage>
</organism>
<feature type="chain" id="PRO_5005538601" evidence="1">
    <location>
        <begin position="23"/>
        <end position="78"/>
    </location>
</feature>
<name>A0A0L0G2B2_9EUKA</name>
<gene>
    <name evidence="2" type="ORF">SARC_04535</name>
</gene>
<dbReference type="GeneID" id="25905039"/>